<feature type="region of interest" description="Disordered" evidence="1">
    <location>
        <begin position="1"/>
        <end position="52"/>
    </location>
</feature>
<feature type="non-terminal residue" evidence="2">
    <location>
        <position position="1"/>
    </location>
</feature>
<evidence type="ECO:0000256" key="1">
    <source>
        <dbReference type="SAM" id="MobiDB-lite"/>
    </source>
</evidence>
<reference evidence="2" key="1">
    <citation type="submission" date="2014-12" db="EMBL/GenBank/DDBJ databases">
        <title>Insight into the proteome of Arion vulgaris.</title>
        <authorList>
            <person name="Aradska J."/>
            <person name="Bulat T."/>
            <person name="Smidak R."/>
            <person name="Sarate P."/>
            <person name="Gangsoo J."/>
            <person name="Sialana F."/>
            <person name="Bilban M."/>
            <person name="Lubec G."/>
        </authorList>
    </citation>
    <scope>NUCLEOTIDE SEQUENCE</scope>
    <source>
        <tissue evidence="2">Skin</tissue>
    </source>
</reference>
<feature type="compositionally biased region" description="Basic and acidic residues" evidence="1">
    <location>
        <begin position="1"/>
        <end position="33"/>
    </location>
</feature>
<evidence type="ECO:0000313" key="2">
    <source>
        <dbReference type="EMBL" id="CEK61878.1"/>
    </source>
</evidence>
<name>A0A0B6Z047_9EUPU</name>
<sequence>DKPGRQIRGIKSELREEAGVEYTHEEKAGKDDWGSWNDEWEQEPDTNVSSDLSQSVTSLTEASTVATGLFAEAISDQLKPNHNLLDANTNKMSDSLRNSMDRKAMNSIIYASNNPIIPISNASHKRSNEFTIHNVVNLAKSGTQYFSPFILPKTGSWKAQLGISFNKTHQLKVQILISQRVINSDSKW</sequence>
<protein>
    <submittedName>
        <fullName evidence="2">Uncharacterized protein</fullName>
    </submittedName>
</protein>
<proteinExistence type="predicted"/>
<organism evidence="2">
    <name type="scientific">Arion vulgaris</name>
    <dbReference type="NCBI Taxonomy" id="1028688"/>
    <lineage>
        <taxon>Eukaryota</taxon>
        <taxon>Metazoa</taxon>
        <taxon>Spiralia</taxon>
        <taxon>Lophotrochozoa</taxon>
        <taxon>Mollusca</taxon>
        <taxon>Gastropoda</taxon>
        <taxon>Heterobranchia</taxon>
        <taxon>Euthyneura</taxon>
        <taxon>Panpulmonata</taxon>
        <taxon>Eupulmonata</taxon>
        <taxon>Stylommatophora</taxon>
        <taxon>Helicina</taxon>
        <taxon>Arionoidea</taxon>
        <taxon>Arionidae</taxon>
        <taxon>Arion</taxon>
    </lineage>
</organism>
<dbReference type="AlphaFoldDB" id="A0A0B6Z047"/>
<gene>
    <name evidence="2" type="primary">ORF43554</name>
</gene>
<accession>A0A0B6Z047</accession>
<dbReference type="EMBL" id="HACG01015013">
    <property type="protein sequence ID" value="CEK61878.1"/>
    <property type="molecule type" value="Transcribed_RNA"/>
</dbReference>
<feature type="non-terminal residue" evidence="2">
    <location>
        <position position="188"/>
    </location>
</feature>